<keyword evidence="3" id="KW-1185">Reference proteome</keyword>
<reference evidence="3" key="1">
    <citation type="journal article" date="2019" name="Int. J. Syst. Evol. Microbiol.">
        <title>The Global Catalogue of Microorganisms (GCM) 10K type strain sequencing project: providing services to taxonomists for standard genome sequencing and annotation.</title>
        <authorList>
            <consortium name="The Broad Institute Genomics Platform"/>
            <consortium name="The Broad Institute Genome Sequencing Center for Infectious Disease"/>
            <person name="Wu L."/>
            <person name="Ma J."/>
        </authorList>
    </citation>
    <scope>NUCLEOTIDE SEQUENCE [LARGE SCALE GENOMIC DNA]</scope>
    <source>
        <strain evidence="3">TISTR 1535</strain>
    </source>
</reference>
<dbReference type="PANTHER" id="PTHR33434">
    <property type="entry name" value="DEGV DOMAIN-CONTAINING PROTEIN DR_1986-RELATED"/>
    <property type="match status" value="1"/>
</dbReference>
<accession>A0ABW5V4V2</accession>
<dbReference type="SMART" id="SM01121">
    <property type="entry name" value="Dak1_2"/>
    <property type="match status" value="1"/>
</dbReference>
<proteinExistence type="predicted"/>
<organism evidence="2 3">
    <name type="scientific">Lentibacillus juripiscarius</name>
    <dbReference type="NCBI Taxonomy" id="257446"/>
    <lineage>
        <taxon>Bacteria</taxon>
        <taxon>Bacillati</taxon>
        <taxon>Bacillota</taxon>
        <taxon>Bacilli</taxon>
        <taxon>Bacillales</taxon>
        <taxon>Bacillaceae</taxon>
        <taxon>Lentibacillus</taxon>
    </lineage>
</organism>
<feature type="domain" description="Fatty acid kinase subunit A-like C-terminal" evidence="1">
    <location>
        <begin position="1"/>
        <end position="139"/>
    </location>
</feature>
<sequence length="139" mass="15324">PTKTIPQGISALLAFHPDAALDANRESMQSASKDVKTGQVTYAVRDTQIDGMTIEKDNFMGIADGTIKASAADKLETVRSLLDEMITEDDEILTILQGEDASDDDVKVIEKYVEDKYEDVEIEVHKGNQPIYSFILSVE</sequence>
<dbReference type="Pfam" id="PF13684">
    <property type="entry name" value="FakA-like_C"/>
    <property type="match status" value="1"/>
</dbReference>
<dbReference type="InterPro" id="IPR050270">
    <property type="entry name" value="DegV_domain_contain"/>
</dbReference>
<protein>
    <recommendedName>
        <fullName evidence="1">Fatty acid kinase subunit A-like C-terminal domain-containing protein</fullName>
    </recommendedName>
</protein>
<evidence type="ECO:0000313" key="3">
    <source>
        <dbReference type="Proteomes" id="UP001597502"/>
    </source>
</evidence>
<evidence type="ECO:0000259" key="1">
    <source>
        <dbReference type="SMART" id="SM01121"/>
    </source>
</evidence>
<dbReference type="InterPro" id="IPR033470">
    <property type="entry name" value="FakA-like_C"/>
</dbReference>
<feature type="non-terminal residue" evidence="2">
    <location>
        <position position="1"/>
    </location>
</feature>
<dbReference type="EMBL" id="JBHUNA010000009">
    <property type="protein sequence ID" value="MFD2760491.1"/>
    <property type="molecule type" value="Genomic_DNA"/>
</dbReference>
<comment type="caution">
    <text evidence="2">The sequence shown here is derived from an EMBL/GenBank/DDBJ whole genome shotgun (WGS) entry which is preliminary data.</text>
</comment>
<evidence type="ECO:0000313" key="2">
    <source>
        <dbReference type="EMBL" id="MFD2760491.1"/>
    </source>
</evidence>
<dbReference type="Proteomes" id="UP001597502">
    <property type="component" value="Unassembled WGS sequence"/>
</dbReference>
<gene>
    <name evidence="2" type="ORF">ACFSUO_05835</name>
</gene>
<name>A0ABW5V4V2_9BACI</name>
<dbReference type="PANTHER" id="PTHR33434:SF4">
    <property type="entry name" value="PHOSPHATASE PROTEIN"/>
    <property type="match status" value="1"/>
</dbReference>